<keyword evidence="6" id="KW-1185">Reference proteome</keyword>
<feature type="chain" id="PRO_5012838896" evidence="3">
    <location>
        <begin position="31"/>
        <end position="679"/>
    </location>
</feature>
<dbReference type="InterPro" id="IPR006558">
    <property type="entry name" value="LamG-like"/>
</dbReference>
<organism evidence="5 6">
    <name type="scientific">Rubritalea squalenifaciens DSM 18772</name>
    <dbReference type="NCBI Taxonomy" id="1123071"/>
    <lineage>
        <taxon>Bacteria</taxon>
        <taxon>Pseudomonadati</taxon>
        <taxon>Verrucomicrobiota</taxon>
        <taxon>Verrucomicrobiia</taxon>
        <taxon>Verrucomicrobiales</taxon>
        <taxon>Rubritaleaceae</taxon>
        <taxon>Rubritalea</taxon>
    </lineage>
</organism>
<dbReference type="STRING" id="1123071.SAMN02745181_1007"/>
<dbReference type="InterPro" id="IPR013320">
    <property type="entry name" value="ConA-like_dom_sf"/>
</dbReference>
<dbReference type="SMART" id="SM00560">
    <property type="entry name" value="LamGL"/>
    <property type="match status" value="1"/>
</dbReference>
<reference evidence="5 6" key="1">
    <citation type="submission" date="2016-11" db="EMBL/GenBank/DDBJ databases">
        <authorList>
            <person name="Jaros S."/>
            <person name="Januszkiewicz K."/>
            <person name="Wedrychowicz H."/>
        </authorList>
    </citation>
    <scope>NUCLEOTIDE SEQUENCE [LARGE SCALE GENOMIC DNA]</scope>
    <source>
        <strain evidence="5 6">DSM 18772</strain>
    </source>
</reference>
<evidence type="ECO:0000313" key="5">
    <source>
        <dbReference type="EMBL" id="SHI83668.1"/>
    </source>
</evidence>
<accession>A0A1M6EED8</accession>
<dbReference type="Pfam" id="PF13385">
    <property type="entry name" value="Laminin_G_3"/>
    <property type="match status" value="1"/>
</dbReference>
<dbReference type="PANTHER" id="PTHR41349">
    <property type="match status" value="1"/>
</dbReference>
<evidence type="ECO:0000256" key="1">
    <source>
        <dbReference type="ARBA" id="ARBA00022729"/>
    </source>
</evidence>
<dbReference type="PANTHER" id="PTHR41349:SF1">
    <property type="entry name" value="PROTEIN CBG08683"/>
    <property type="match status" value="1"/>
</dbReference>
<dbReference type="EMBL" id="FQYR01000002">
    <property type="protein sequence ID" value="SHI83668.1"/>
    <property type="molecule type" value="Genomic_DNA"/>
</dbReference>
<dbReference type="InterPro" id="IPR036691">
    <property type="entry name" value="Endo/exonu/phosph_ase_sf"/>
</dbReference>
<feature type="signal peptide" evidence="3">
    <location>
        <begin position="1"/>
        <end position="30"/>
    </location>
</feature>
<sequence length="679" mass="75033">MLSINLSKHLSGPVACLCCLALAHSSPAQARERKAVWLDGKDDEINTGLDVVRPPWTVEMWIKGDEDHWKPSEVLIASGRYAKIQGVHEIALELENGILCSKAANLKAKQALDKAWHHVAMSCDGNQTRLFIDGAQAAISDSSLSILPSSIGNHVDPKSVFGGGIDDVRVWKAALDATTLKQWKAEIPTAKHPQRESLYGYWSFDDMNPEMALNRVGRAPLYFHARNGRLQYYGNDPHAITITQKHPDLSKVSERGFLFDATEIRSEWPIPAGSKAVPLGTLRLIVEGGSDIGKLDKLQLHIDGHKNIKQLYLHHSSGQAAISGAALLKTAKLASDDSITFSWSPGEAPKFSPGIHYLTLSADISDKAQPGRDLKASIRSLSISGESVDFAKDTASRPNKIQSPTSDSGDTLRMLNWNIWHGGKHLGPDGPKRILELIKASQADIITLQESYGSQEMLAKELGYHLYTPDKKANLSILSRFPIKPLPSQQSKFQSLVAEVSLPNGKKFLLADWWLRYTEYSEGSYLSPGEDTKHWVNEDSKLSTKEAKAIIESDLLPNNSSRNLPMILGGDFNSCSHLDWTKAAAKFHGGYGPVAFPTSQVMQQYGFSDSFREIHPDEVLRPDGSFAVIYGHLQYARIDFIYHKGCKILDSEIIRTHPQLDFPWPSDHAAVLTVFSLPN</sequence>
<dbReference type="AlphaFoldDB" id="A0A1M6EED8"/>
<dbReference type="Gene3D" id="3.60.10.10">
    <property type="entry name" value="Endonuclease/exonuclease/phosphatase"/>
    <property type="match status" value="1"/>
</dbReference>
<dbReference type="InterPro" id="IPR005135">
    <property type="entry name" value="Endo/exonuclease/phosphatase"/>
</dbReference>
<dbReference type="InParanoid" id="A0A1M6EED8"/>
<keyword evidence="5" id="KW-0540">Nuclease</keyword>
<keyword evidence="5" id="KW-0255">Endonuclease</keyword>
<dbReference type="GO" id="GO:0004519">
    <property type="term" value="F:endonuclease activity"/>
    <property type="evidence" value="ECO:0007669"/>
    <property type="project" value="UniProtKB-KW"/>
</dbReference>
<keyword evidence="2" id="KW-1015">Disulfide bond</keyword>
<feature type="domain" description="LamG-like jellyroll fold" evidence="4">
    <location>
        <begin position="57"/>
        <end position="178"/>
    </location>
</feature>
<dbReference type="Gene3D" id="2.60.120.200">
    <property type="match status" value="1"/>
</dbReference>
<evidence type="ECO:0000313" key="6">
    <source>
        <dbReference type="Proteomes" id="UP000184510"/>
    </source>
</evidence>
<dbReference type="Proteomes" id="UP000184510">
    <property type="component" value="Unassembled WGS sequence"/>
</dbReference>
<keyword evidence="5" id="KW-0378">Hydrolase</keyword>
<gene>
    <name evidence="5" type="ORF">SAMN02745181_1007</name>
</gene>
<protein>
    <submittedName>
        <fullName evidence="5">Uncharacterized conserved protein YafD, endonuclease/exonuclease/phosphatase (EEP) superfamily</fullName>
    </submittedName>
</protein>
<dbReference type="SUPFAM" id="SSF49899">
    <property type="entry name" value="Concanavalin A-like lectins/glucanases"/>
    <property type="match status" value="1"/>
</dbReference>
<evidence type="ECO:0000259" key="4">
    <source>
        <dbReference type="SMART" id="SM00560"/>
    </source>
</evidence>
<keyword evidence="1 3" id="KW-0732">Signal</keyword>
<evidence type="ECO:0000256" key="3">
    <source>
        <dbReference type="SAM" id="SignalP"/>
    </source>
</evidence>
<proteinExistence type="predicted"/>
<dbReference type="SUPFAM" id="SSF56219">
    <property type="entry name" value="DNase I-like"/>
    <property type="match status" value="1"/>
</dbReference>
<keyword evidence="5" id="KW-0269">Exonuclease</keyword>
<evidence type="ECO:0000256" key="2">
    <source>
        <dbReference type="ARBA" id="ARBA00023157"/>
    </source>
</evidence>
<dbReference type="Pfam" id="PF03372">
    <property type="entry name" value="Exo_endo_phos"/>
    <property type="match status" value="1"/>
</dbReference>
<name>A0A1M6EED8_9BACT</name>
<dbReference type="GO" id="GO:0004527">
    <property type="term" value="F:exonuclease activity"/>
    <property type="evidence" value="ECO:0007669"/>
    <property type="project" value="UniProtKB-KW"/>
</dbReference>